<dbReference type="PANTHER" id="PTHR46194">
    <property type="entry name" value="PEPTIDYL-TRNA HYDROLASE PTRHD1-RELATED"/>
    <property type="match status" value="1"/>
</dbReference>
<keyword evidence="6" id="KW-1185">Reference proteome</keyword>
<dbReference type="Proteomes" id="UP001213623">
    <property type="component" value="Chromosome 1"/>
</dbReference>
<name>A0AAF0J1E2_9BASI</name>
<dbReference type="Pfam" id="PF01981">
    <property type="entry name" value="PTH2"/>
    <property type="match status" value="1"/>
</dbReference>
<dbReference type="InterPro" id="IPR002833">
    <property type="entry name" value="PTH2"/>
</dbReference>
<accession>A0AAF0J1E2</accession>
<gene>
    <name evidence="5" type="ORF">MNAN1_000788</name>
</gene>
<dbReference type="PANTHER" id="PTHR46194:SF1">
    <property type="entry name" value="PEPTIDYL-TRNA HYDROLASE PTRHD1-RELATED"/>
    <property type="match status" value="1"/>
</dbReference>
<dbReference type="GO" id="GO:0004045">
    <property type="term" value="F:peptidyl-tRNA hydrolase activity"/>
    <property type="evidence" value="ECO:0007669"/>
    <property type="project" value="UniProtKB-EC"/>
</dbReference>
<evidence type="ECO:0000256" key="1">
    <source>
        <dbReference type="ARBA" id="ARBA00013260"/>
    </source>
</evidence>
<evidence type="ECO:0000313" key="5">
    <source>
        <dbReference type="EMBL" id="WFD25822.1"/>
    </source>
</evidence>
<dbReference type="InterPro" id="IPR023476">
    <property type="entry name" value="Pep_tRNA_hydro_II_dom_sf"/>
</dbReference>
<dbReference type="InterPro" id="IPR042237">
    <property type="entry name" value="PTRHD1"/>
</dbReference>
<evidence type="ECO:0000256" key="2">
    <source>
        <dbReference type="ARBA" id="ARBA00022801"/>
    </source>
</evidence>
<organism evidence="5 6">
    <name type="scientific">Malassezia nana</name>
    <dbReference type="NCBI Taxonomy" id="180528"/>
    <lineage>
        <taxon>Eukaryota</taxon>
        <taxon>Fungi</taxon>
        <taxon>Dikarya</taxon>
        <taxon>Basidiomycota</taxon>
        <taxon>Ustilaginomycotina</taxon>
        <taxon>Malasseziomycetes</taxon>
        <taxon>Malasseziales</taxon>
        <taxon>Malasseziaceae</taxon>
        <taxon>Malassezia</taxon>
    </lineage>
</organism>
<dbReference type="EC" id="3.1.1.29" evidence="1"/>
<dbReference type="SUPFAM" id="SSF102462">
    <property type="entry name" value="Peptidyl-tRNA hydrolase II"/>
    <property type="match status" value="1"/>
</dbReference>
<feature type="region of interest" description="Disordered" evidence="4">
    <location>
        <begin position="66"/>
        <end position="115"/>
    </location>
</feature>
<evidence type="ECO:0000313" key="6">
    <source>
        <dbReference type="Proteomes" id="UP001213623"/>
    </source>
</evidence>
<reference evidence="5" key="1">
    <citation type="submission" date="2023-03" db="EMBL/GenBank/DDBJ databases">
        <title>Mating type loci evolution in Malassezia.</title>
        <authorList>
            <person name="Coelho M.A."/>
        </authorList>
    </citation>
    <scope>NUCLEOTIDE SEQUENCE</scope>
    <source>
        <strain evidence="5">CBS 9557</strain>
    </source>
</reference>
<dbReference type="AlphaFoldDB" id="A0AAF0J1E2"/>
<protein>
    <recommendedName>
        <fullName evidence="1">peptidyl-tRNA hydrolase</fullName>
        <ecNumber evidence="1">3.1.1.29</ecNumber>
    </recommendedName>
</protein>
<evidence type="ECO:0000256" key="4">
    <source>
        <dbReference type="SAM" id="MobiDB-lite"/>
    </source>
</evidence>
<proteinExistence type="predicted"/>
<keyword evidence="2" id="KW-0378">Hydrolase</keyword>
<sequence length="220" mass="24525">MDEACLWAQGIYHLLQHSTHRIGCRLHAVRSVQRTDTLADEREVERAQLDETSPAHVHSHADIAAHVGEPASKARRRAPPKRGAPTSRLPRPRRERRDATASAPAGAPRTPQGAMTRPLVMQLIVDRDLINSGWTIGPMMAQAAHAAMAILVQSRERPDTQTYVSPEHLPHMHKIVLQTPKNMSLRDLAGKLAAETHEAMPPHYLWVEQPENVPTALRPF</sequence>
<comment type="catalytic activity">
    <reaction evidence="3">
        <text>an N-acyl-L-alpha-aminoacyl-tRNA + H2O = an N-acyl-L-amino acid + a tRNA + H(+)</text>
        <dbReference type="Rhea" id="RHEA:54448"/>
        <dbReference type="Rhea" id="RHEA-COMP:10123"/>
        <dbReference type="Rhea" id="RHEA-COMP:13883"/>
        <dbReference type="ChEBI" id="CHEBI:15377"/>
        <dbReference type="ChEBI" id="CHEBI:15378"/>
        <dbReference type="ChEBI" id="CHEBI:59874"/>
        <dbReference type="ChEBI" id="CHEBI:78442"/>
        <dbReference type="ChEBI" id="CHEBI:138191"/>
        <dbReference type="EC" id="3.1.1.29"/>
    </reaction>
</comment>
<dbReference type="Gene3D" id="3.40.1490.10">
    <property type="entry name" value="Bit1"/>
    <property type="match status" value="1"/>
</dbReference>
<evidence type="ECO:0000256" key="3">
    <source>
        <dbReference type="ARBA" id="ARBA00048707"/>
    </source>
</evidence>
<dbReference type="EMBL" id="CP119892">
    <property type="protein sequence ID" value="WFD25822.1"/>
    <property type="molecule type" value="Genomic_DNA"/>
</dbReference>